<name>A0ABR2BLT0_9ROSI</name>
<proteinExistence type="predicted"/>
<protein>
    <submittedName>
        <fullName evidence="1">Uncharacterized protein</fullName>
    </submittedName>
</protein>
<keyword evidence="2" id="KW-1185">Reference proteome</keyword>
<reference evidence="1 2" key="1">
    <citation type="journal article" date="2024" name="G3 (Bethesda)">
        <title>Genome assembly of Hibiscus sabdariffa L. provides insights into metabolisms of medicinal natural products.</title>
        <authorList>
            <person name="Kim T."/>
        </authorList>
    </citation>
    <scope>NUCLEOTIDE SEQUENCE [LARGE SCALE GENOMIC DNA]</scope>
    <source>
        <strain evidence="1">TK-2024</strain>
        <tissue evidence="1">Old leaves</tissue>
    </source>
</reference>
<gene>
    <name evidence="1" type="ORF">V6N12_025214</name>
</gene>
<organism evidence="1 2">
    <name type="scientific">Hibiscus sabdariffa</name>
    <name type="common">roselle</name>
    <dbReference type="NCBI Taxonomy" id="183260"/>
    <lineage>
        <taxon>Eukaryota</taxon>
        <taxon>Viridiplantae</taxon>
        <taxon>Streptophyta</taxon>
        <taxon>Embryophyta</taxon>
        <taxon>Tracheophyta</taxon>
        <taxon>Spermatophyta</taxon>
        <taxon>Magnoliopsida</taxon>
        <taxon>eudicotyledons</taxon>
        <taxon>Gunneridae</taxon>
        <taxon>Pentapetalae</taxon>
        <taxon>rosids</taxon>
        <taxon>malvids</taxon>
        <taxon>Malvales</taxon>
        <taxon>Malvaceae</taxon>
        <taxon>Malvoideae</taxon>
        <taxon>Hibiscus</taxon>
    </lineage>
</organism>
<evidence type="ECO:0000313" key="1">
    <source>
        <dbReference type="EMBL" id="KAK8508112.1"/>
    </source>
</evidence>
<comment type="caution">
    <text evidence="1">The sequence shown here is derived from an EMBL/GenBank/DDBJ whole genome shotgun (WGS) entry which is preliminary data.</text>
</comment>
<accession>A0ABR2BLT0</accession>
<dbReference type="EMBL" id="JBBPBM010000104">
    <property type="protein sequence ID" value="KAK8508112.1"/>
    <property type="molecule type" value="Genomic_DNA"/>
</dbReference>
<evidence type="ECO:0000313" key="2">
    <source>
        <dbReference type="Proteomes" id="UP001472677"/>
    </source>
</evidence>
<sequence length="167" mass="19483">MSNQHANTSRPRFLDLRKHEGNAFVMGLQNSKPNCLSHRRLKRKIPDCFFASELLTFLYWFDRWEEWSEAAELQRRGDAFDEKSRIPDSSLLSISIYSESFERLCKGLLDGIWTSQNTMSKEIEMESFMLKWYNPTWNAAAHLVAVTSLICSPMTKAWGLTIRKSRP</sequence>
<dbReference type="Proteomes" id="UP001472677">
    <property type="component" value="Unassembled WGS sequence"/>
</dbReference>